<dbReference type="EMBL" id="ASSJ01000081">
    <property type="protein sequence ID" value="ERN40062.1"/>
    <property type="molecule type" value="Genomic_DNA"/>
</dbReference>
<proteinExistence type="predicted"/>
<keyword evidence="2" id="KW-0472">Membrane</keyword>
<dbReference type="AlphaFoldDB" id="U5DFK4"/>
<evidence type="ECO:0000313" key="4">
    <source>
        <dbReference type="Proteomes" id="UP000016960"/>
    </source>
</evidence>
<dbReference type="SUPFAM" id="SSF103511">
    <property type="entry name" value="Chlorophyll a-b binding protein"/>
    <property type="match status" value="1"/>
</dbReference>
<keyword evidence="4" id="KW-1185">Reference proteome</keyword>
<comment type="caution">
    <text evidence="3">The sequence shown here is derived from an EMBL/GenBank/DDBJ whole genome shotgun (WGS) entry which is preliminary data.</text>
</comment>
<dbReference type="Gene3D" id="1.10.3460.10">
    <property type="entry name" value="Chlorophyll a/b binding protein domain"/>
    <property type="match status" value="1"/>
</dbReference>
<dbReference type="OrthoDB" id="516137at2"/>
<dbReference type="InParanoid" id="U5DFK4"/>
<feature type="transmembrane region" description="Helical" evidence="2">
    <location>
        <begin position="34"/>
        <end position="57"/>
    </location>
</feature>
<protein>
    <submittedName>
        <fullName evidence="3">Chlorophyll A-B binding protein</fullName>
    </submittedName>
</protein>
<evidence type="ECO:0000256" key="2">
    <source>
        <dbReference type="SAM" id="Phobius"/>
    </source>
</evidence>
<keyword evidence="2" id="KW-1133">Transmembrane helix</keyword>
<feature type="region of interest" description="Disordered" evidence="1">
    <location>
        <begin position="1"/>
        <end position="20"/>
    </location>
</feature>
<evidence type="ECO:0000313" key="3">
    <source>
        <dbReference type="EMBL" id="ERN40062.1"/>
    </source>
</evidence>
<sequence>MSSEPASPLPSMTSAPEEPGFGLTAYAERLNGRFAMVGFVALLVIEVLTGQGLLHWMGVF</sequence>
<dbReference type="Proteomes" id="UP000016960">
    <property type="component" value="Unassembled WGS sequence"/>
</dbReference>
<keyword evidence="2" id="KW-0812">Transmembrane</keyword>
<evidence type="ECO:0000256" key="1">
    <source>
        <dbReference type="SAM" id="MobiDB-lite"/>
    </source>
</evidence>
<reference evidence="3 4" key="1">
    <citation type="submission" date="2013-05" db="EMBL/GenBank/DDBJ databases">
        <title>Draft genome sequence of Rubidibacter lacunae KORDI 51-2.</title>
        <authorList>
            <person name="Choi D.H."/>
            <person name="Noh J.H."/>
            <person name="Kwon K.-K."/>
            <person name="Lee J.-H."/>
            <person name="Ryu J.-Y."/>
        </authorList>
    </citation>
    <scope>NUCLEOTIDE SEQUENCE [LARGE SCALE GENOMIC DNA]</scope>
    <source>
        <strain evidence="3 4">KORDI 51-2</strain>
    </source>
</reference>
<dbReference type="eggNOG" id="ENOG5032YPA">
    <property type="taxonomic scope" value="Bacteria"/>
</dbReference>
<organism evidence="3 4">
    <name type="scientific">Rubidibacter lacunae KORDI 51-2</name>
    <dbReference type="NCBI Taxonomy" id="582515"/>
    <lineage>
        <taxon>Bacteria</taxon>
        <taxon>Bacillati</taxon>
        <taxon>Cyanobacteriota</taxon>
        <taxon>Cyanophyceae</taxon>
        <taxon>Oscillatoriophycideae</taxon>
        <taxon>Chroococcales</taxon>
        <taxon>Aphanothecaceae</taxon>
        <taxon>Rubidibacter</taxon>
    </lineage>
</organism>
<dbReference type="RefSeq" id="WP_022608953.1">
    <property type="nucleotide sequence ID" value="NZ_ASSJ01000081.1"/>
</dbReference>
<accession>U5DFK4</accession>
<feature type="compositionally biased region" description="Polar residues" evidence="1">
    <location>
        <begin position="1"/>
        <end position="14"/>
    </location>
</feature>
<gene>
    <name evidence="3" type="ORF">KR51_00033420</name>
</gene>
<dbReference type="STRING" id="582515.KR51_00033420"/>
<name>U5DFK4_9CHRO</name>